<dbReference type="Proteomes" id="UP000199009">
    <property type="component" value="Chromosome I"/>
</dbReference>
<dbReference type="OrthoDB" id="5077650at2"/>
<feature type="transmembrane region" description="Helical" evidence="1">
    <location>
        <begin position="123"/>
        <end position="144"/>
    </location>
</feature>
<name>A0A1G7TJD8_9MICO</name>
<evidence type="ECO:0000313" key="2">
    <source>
        <dbReference type="EMBL" id="SDG35428.1"/>
    </source>
</evidence>
<keyword evidence="1" id="KW-0812">Transmembrane</keyword>
<keyword evidence="1" id="KW-0472">Membrane</keyword>
<sequence length="161" mass="16333">MTDERGAAGGSVRPALALVFATVAFVALLIFGLGMLSLVLNADVVAAPGLGQIPGVIAVIVAMGAFAGALWAGIRSPHPSFWTALWTALAAAAGYIVGLWLGAVFTGADVGVATAAAGRIATSWFGAVVGVSGAIAGWGGVALVRTRSQRPRWPWEDEFDE</sequence>
<protein>
    <submittedName>
        <fullName evidence="2">Uncharacterized protein</fullName>
    </submittedName>
</protein>
<evidence type="ECO:0000313" key="3">
    <source>
        <dbReference type="Proteomes" id="UP000199009"/>
    </source>
</evidence>
<keyword evidence="1" id="KW-1133">Transmembrane helix</keyword>
<feature type="transmembrane region" description="Helical" evidence="1">
    <location>
        <begin position="52"/>
        <end position="74"/>
    </location>
</feature>
<evidence type="ECO:0000256" key="1">
    <source>
        <dbReference type="SAM" id="Phobius"/>
    </source>
</evidence>
<dbReference type="AlphaFoldDB" id="A0A1G7TJD8"/>
<reference evidence="2 3" key="1">
    <citation type="submission" date="2016-10" db="EMBL/GenBank/DDBJ databases">
        <authorList>
            <person name="de Groot N.N."/>
        </authorList>
    </citation>
    <scope>NUCLEOTIDE SEQUENCE [LARGE SCALE GENOMIC DNA]</scope>
    <source>
        <strain evidence="2 3">DSM 23142</strain>
    </source>
</reference>
<feature type="transmembrane region" description="Helical" evidence="1">
    <location>
        <begin position="15"/>
        <end position="40"/>
    </location>
</feature>
<gene>
    <name evidence="2" type="ORF">SAMN04489810_0073</name>
</gene>
<organism evidence="2 3">
    <name type="scientific">Microbacterium pygmaeum</name>
    <dbReference type="NCBI Taxonomy" id="370764"/>
    <lineage>
        <taxon>Bacteria</taxon>
        <taxon>Bacillati</taxon>
        <taxon>Actinomycetota</taxon>
        <taxon>Actinomycetes</taxon>
        <taxon>Micrococcales</taxon>
        <taxon>Microbacteriaceae</taxon>
        <taxon>Microbacterium</taxon>
    </lineage>
</organism>
<accession>A0A1G7TJD8</accession>
<feature type="transmembrane region" description="Helical" evidence="1">
    <location>
        <begin position="81"/>
        <end position="103"/>
    </location>
</feature>
<proteinExistence type="predicted"/>
<keyword evidence="3" id="KW-1185">Reference proteome</keyword>
<dbReference type="STRING" id="370764.SAMN04489810_0073"/>
<dbReference type="EMBL" id="LT629692">
    <property type="protein sequence ID" value="SDG35428.1"/>
    <property type="molecule type" value="Genomic_DNA"/>
</dbReference>
<dbReference type="RefSeq" id="WP_091484875.1">
    <property type="nucleotide sequence ID" value="NZ_LT629692.1"/>
</dbReference>